<keyword evidence="1" id="KW-0732">Signal</keyword>
<proteinExistence type="predicted"/>
<accession>A0A2T2NMF4</accession>
<name>A0A2T2NMF4_CORCC</name>
<dbReference type="EMBL" id="KZ678136">
    <property type="protein sequence ID" value="PSN66549.1"/>
    <property type="molecule type" value="Genomic_DNA"/>
</dbReference>
<reference evidence="2 3" key="1">
    <citation type="journal article" date="2018" name="Front. Microbiol.">
        <title>Genome-Wide Analysis of Corynespora cassiicola Leaf Fall Disease Putative Effectors.</title>
        <authorList>
            <person name="Lopez D."/>
            <person name="Ribeiro S."/>
            <person name="Label P."/>
            <person name="Fumanal B."/>
            <person name="Venisse J.S."/>
            <person name="Kohler A."/>
            <person name="de Oliveira R.R."/>
            <person name="Labutti K."/>
            <person name="Lipzen A."/>
            <person name="Lail K."/>
            <person name="Bauer D."/>
            <person name="Ohm R.A."/>
            <person name="Barry K.W."/>
            <person name="Spatafora J."/>
            <person name="Grigoriev I.V."/>
            <person name="Martin F.M."/>
            <person name="Pujade-Renaud V."/>
        </authorList>
    </citation>
    <scope>NUCLEOTIDE SEQUENCE [LARGE SCALE GENOMIC DNA]</scope>
    <source>
        <strain evidence="2 3">Philippines</strain>
    </source>
</reference>
<keyword evidence="3" id="KW-1185">Reference proteome</keyword>
<sequence>MARQSLCVCMFALPTLSFSQALRGEGRPMWLVRMPQHESVQRLGDTGASEHSASTVPFRTRLRGAGIKLSMLRSRAD</sequence>
<evidence type="ECO:0000313" key="2">
    <source>
        <dbReference type="EMBL" id="PSN66549.1"/>
    </source>
</evidence>
<feature type="chain" id="PRO_5015535668" evidence="1">
    <location>
        <begin position="22"/>
        <end position="77"/>
    </location>
</feature>
<gene>
    <name evidence="2" type="ORF">BS50DRAFT_574950</name>
</gene>
<feature type="signal peptide" evidence="1">
    <location>
        <begin position="1"/>
        <end position="21"/>
    </location>
</feature>
<evidence type="ECO:0000313" key="3">
    <source>
        <dbReference type="Proteomes" id="UP000240883"/>
    </source>
</evidence>
<evidence type="ECO:0000256" key="1">
    <source>
        <dbReference type="SAM" id="SignalP"/>
    </source>
</evidence>
<dbReference type="Proteomes" id="UP000240883">
    <property type="component" value="Unassembled WGS sequence"/>
</dbReference>
<dbReference type="AlphaFoldDB" id="A0A2T2NMF4"/>
<organism evidence="2 3">
    <name type="scientific">Corynespora cassiicola Philippines</name>
    <dbReference type="NCBI Taxonomy" id="1448308"/>
    <lineage>
        <taxon>Eukaryota</taxon>
        <taxon>Fungi</taxon>
        <taxon>Dikarya</taxon>
        <taxon>Ascomycota</taxon>
        <taxon>Pezizomycotina</taxon>
        <taxon>Dothideomycetes</taxon>
        <taxon>Pleosporomycetidae</taxon>
        <taxon>Pleosporales</taxon>
        <taxon>Corynesporascaceae</taxon>
        <taxon>Corynespora</taxon>
    </lineage>
</organism>
<protein>
    <submittedName>
        <fullName evidence="2">Uncharacterized protein</fullName>
    </submittedName>
</protein>